<dbReference type="KEGG" id="aup:AsAng_0039030"/>
<sequence length="329" mass="36923">MLKESQKIKIMKYIGLITILLLSVNLLWGQAKKPTIMVVPSDAWCNERGYMITFDNQGTIVKVPDYKKAFQENADLLLAISKINGLMAERGFPLKNMESAIKTLEANSAEEAMLTSKTGAEASESPIDKLKKVAKADIIMQLTWTVNTTGPKKTLTFNLQGLDAYTDKQIATAAGTGTPSFSAEVPVLLEEAILDHMDNFTASLQDFFDDLFANGREVIVRVKVWDDWDEDLETEYGEDDEELADIIDSWMADNTVNGKFNTTDVTETMLLFEQVRMPLFYEKKGKQRAMDTRRFVKKLSKFLKGEPYNIPNKVVTKGLGRATIYLGGK</sequence>
<evidence type="ECO:0000313" key="1">
    <source>
        <dbReference type="EMBL" id="BDS13175.1"/>
    </source>
</evidence>
<dbReference type="Pfam" id="PF19672">
    <property type="entry name" value="DUF6175"/>
    <property type="match status" value="1"/>
</dbReference>
<proteinExistence type="predicted"/>
<accession>A0A915YHA7</accession>
<keyword evidence="2" id="KW-1185">Reference proteome</keyword>
<dbReference type="EMBL" id="AP026867">
    <property type="protein sequence ID" value="BDS13175.1"/>
    <property type="molecule type" value="Genomic_DNA"/>
</dbReference>
<reference evidence="1" key="1">
    <citation type="submission" date="2022-09" db="EMBL/GenBank/DDBJ databases">
        <title>Aureispira anguillicida sp. nov., isolated from Leptocephalus of Japanese eel Anguilla japonica.</title>
        <authorList>
            <person name="Yuasa K."/>
            <person name="Mekata T."/>
            <person name="Ikunari K."/>
        </authorList>
    </citation>
    <scope>NUCLEOTIDE SEQUENCE</scope>
    <source>
        <strain evidence="1">EL160426</strain>
    </source>
</reference>
<protein>
    <submittedName>
        <fullName evidence="1">DUF6175 family protein</fullName>
    </submittedName>
</protein>
<evidence type="ECO:0000313" key="2">
    <source>
        <dbReference type="Proteomes" id="UP001060919"/>
    </source>
</evidence>
<dbReference type="Proteomes" id="UP001060919">
    <property type="component" value="Chromosome"/>
</dbReference>
<name>A0A915YHA7_9BACT</name>
<gene>
    <name evidence="1" type="ORF">AsAng_0039030</name>
</gene>
<organism evidence="1 2">
    <name type="scientific">Aureispira anguillae</name>
    <dbReference type="NCBI Taxonomy" id="2864201"/>
    <lineage>
        <taxon>Bacteria</taxon>
        <taxon>Pseudomonadati</taxon>
        <taxon>Bacteroidota</taxon>
        <taxon>Saprospiria</taxon>
        <taxon>Saprospirales</taxon>
        <taxon>Saprospiraceae</taxon>
        <taxon>Aureispira</taxon>
    </lineage>
</organism>
<dbReference type="InterPro" id="IPR046173">
    <property type="entry name" value="DUF6175"/>
</dbReference>
<dbReference type="AlphaFoldDB" id="A0A915YHA7"/>